<feature type="transmembrane region" description="Helical" evidence="15">
    <location>
        <begin position="7"/>
        <end position="26"/>
    </location>
</feature>
<keyword evidence="10 13" id="KW-0408">Iron</keyword>
<accession>A0A1B6L6W5</accession>
<dbReference type="InterPro" id="IPR050476">
    <property type="entry name" value="Insect_CytP450_Detox"/>
</dbReference>
<dbReference type="CDD" id="cd11056">
    <property type="entry name" value="CYP6-like"/>
    <property type="match status" value="1"/>
</dbReference>
<gene>
    <name evidence="16" type="ORF">g.3975</name>
</gene>
<evidence type="ECO:0000256" key="10">
    <source>
        <dbReference type="ARBA" id="ARBA00023004"/>
    </source>
</evidence>
<dbReference type="Pfam" id="PF00067">
    <property type="entry name" value="p450"/>
    <property type="match status" value="1"/>
</dbReference>
<evidence type="ECO:0000256" key="3">
    <source>
        <dbReference type="ARBA" id="ARBA00004406"/>
    </source>
</evidence>
<proteinExistence type="inferred from homology"/>
<keyword evidence="5 13" id="KW-0349">Heme</keyword>
<evidence type="ECO:0000256" key="4">
    <source>
        <dbReference type="ARBA" id="ARBA00010617"/>
    </source>
</evidence>
<sequence length="511" mass="59078">MSFFSESLFIDILSTVVVIILSLYYFSIKSFSHWEKLGIKYVKPVPLFGNSYSTITRKKCLSENQQEIYNAFPEEKYVGMFLFRIPILMLRDPHLIHHVLSKDFAHFYDRGITVDKRLDLLSLHLVNLRGQEWKYLRSKLTPAFSSGKLKIMCSQLEDCANVLFEQLENIVGVDSSNVQELMAKFATDVIGSCAFGLQFNSLKDPESEFRRKGREIFKPSMRFILKLIARSFHPSLPYYLGLKTLSSDVEEFFLNFVKDAVHQREESQIERKDFIQILIELKKEDSSNGINPKSNEKPLVLDDQVLASNVFAFFLAGFETMSTTMSFLLFELAANQNIQDTLRSEIVQNLEKNEGELKYETMKELPYTEMVISETMRKYPVGTVLLRECTQTYQVPDSSLVIEKGTRILVPVFSLHHDPQYFPDPEKFDPERFSLENKPKIVQGTYLPFGDGPRICIGLQFSMIEMKFALCKIMPKFEFTLSNRTAYPIRFKKGVPLLGPEDGVWLNISRR</sequence>
<evidence type="ECO:0000256" key="12">
    <source>
        <dbReference type="ARBA" id="ARBA00023136"/>
    </source>
</evidence>
<evidence type="ECO:0000256" key="8">
    <source>
        <dbReference type="ARBA" id="ARBA00022848"/>
    </source>
</evidence>
<dbReference type="Gene3D" id="1.10.630.10">
    <property type="entry name" value="Cytochrome P450"/>
    <property type="match status" value="1"/>
</dbReference>
<dbReference type="EMBL" id="GEBQ01020616">
    <property type="protein sequence ID" value="JAT19361.1"/>
    <property type="molecule type" value="Transcribed_RNA"/>
</dbReference>
<evidence type="ECO:0000256" key="5">
    <source>
        <dbReference type="ARBA" id="ARBA00022617"/>
    </source>
</evidence>
<evidence type="ECO:0000256" key="13">
    <source>
        <dbReference type="PIRSR" id="PIRSR602401-1"/>
    </source>
</evidence>
<name>A0A1B6L6W5_9HEMI</name>
<keyword evidence="12 15" id="KW-0472">Membrane</keyword>
<feature type="binding site" description="axial binding residue" evidence="13">
    <location>
        <position position="456"/>
    </location>
    <ligand>
        <name>heme</name>
        <dbReference type="ChEBI" id="CHEBI:30413"/>
    </ligand>
    <ligandPart>
        <name>Fe</name>
        <dbReference type="ChEBI" id="CHEBI:18248"/>
    </ligandPart>
</feature>
<comment type="similarity">
    <text evidence="4 14">Belongs to the cytochrome P450 family.</text>
</comment>
<dbReference type="FunFam" id="1.10.630.10:FF:000042">
    <property type="entry name" value="Cytochrome P450"/>
    <property type="match status" value="1"/>
</dbReference>
<evidence type="ECO:0000256" key="11">
    <source>
        <dbReference type="ARBA" id="ARBA00023033"/>
    </source>
</evidence>
<dbReference type="AlphaFoldDB" id="A0A1B6L6W5"/>
<dbReference type="PROSITE" id="PS00086">
    <property type="entry name" value="CYTOCHROME_P450"/>
    <property type="match status" value="1"/>
</dbReference>
<dbReference type="GO" id="GO:0016705">
    <property type="term" value="F:oxidoreductase activity, acting on paired donors, with incorporation or reduction of molecular oxygen"/>
    <property type="evidence" value="ECO:0007669"/>
    <property type="project" value="InterPro"/>
</dbReference>
<keyword evidence="7" id="KW-0256">Endoplasmic reticulum</keyword>
<evidence type="ECO:0000256" key="6">
    <source>
        <dbReference type="ARBA" id="ARBA00022723"/>
    </source>
</evidence>
<evidence type="ECO:0000256" key="15">
    <source>
        <dbReference type="SAM" id="Phobius"/>
    </source>
</evidence>
<dbReference type="GO" id="GO:0020037">
    <property type="term" value="F:heme binding"/>
    <property type="evidence" value="ECO:0007669"/>
    <property type="project" value="InterPro"/>
</dbReference>
<evidence type="ECO:0000313" key="16">
    <source>
        <dbReference type="EMBL" id="JAT19361.1"/>
    </source>
</evidence>
<comment type="subcellular location">
    <subcellularLocation>
        <location evidence="3">Endoplasmic reticulum membrane</location>
        <topology evidence="3">Peripheral membrane protein</topology>
    </subcellularLocation>
    <subcellularLocation>
        <location evidence="2">Microsome membrane</location>
        <topology evidence="2">Peripheral membrane protein</topology>
    </subcellularLocation>
</comment>
<dbReference type="InterPro" id="IPR017972">
    <property type="entry name" value="Cyt_P450_CS"/>
</dbReference>
<dbReference type="PRINTS" id="PR00463">
    <property type="entry name" value="EP450I"/>
</dbReference>
<dbReference type="GO" id="GO:0005789">
    <property type="term" value="C:endoplasmic reticulum membrane"/>
    <property type="evidence" value="ECO:0007669"/>
    <property type="project" value="UniProtKB-SubCell"/>
</dbReference>
<dbReference type="GO" id="GO:0004497">
    <property type="term" value="F:monooxygenase activity"/>
    <property type="evidence" value="ECO:0007669"/>
    <property type="project" value="UniProtKB-KW"/>
</dbReference>
<keyword evidence="15" id="KW-1133">Transmembrane helix</keyword>
<reference evidence="16" key="1">
    <citation type="submission" date="2015-11" db="EMBL/GenBank/DDBJ databases">
        <title>De novo transcriptome assembly of four potential Pierce s Disease insect vectors from Arizona vineyards.</title>
        <authorList>
            <person name="Tassone E.E."/>
        </authorList>
    </citation>
    <scope>NUCLEOTIDE SEQUENCE</scope>
</reference>
<evidence type="ECO:0000256" key="7">
    <source>
        <dbReference type="ARBA" id="ARBA00022824"/>
    </source>
</evidence>
<keyword evidence="6 13" id="KW-0479">Metal-binding</keyword>
<dbReference type="InterPro" id="IPR002401">
    <property type="entry name" value="Cyt_P450_E_grp-I"/>
</dbReference>
<comment type="cofactor">
    <cofactor evidence="1 13">
        <name>heme</name>
        <dbReference type="ChEBI" id="CHEBI:30413"/>
    </cofactor>
</comment>
<keyword evidence="9 14" id="KW-0560">Oxidoreductase</keyword>
<evidence type="ECO:0000256" key="9">
    <source>
        <dbReference type="ARBA" id="ARBA00023002"/>
    </source>
</evidence>
<dbReference type="GO" id="GO:0005506">
    <property type="term" value="F:iron ion binding"/>
    <property type="evidence" value="ECO:0007669"/>
    <property type="project" value="InterPro"/>
</dbReference>
<dbReference type="PANTHER" id="PTHR24292:SF54">
    <property type="entry name" value="CYP9F3-RELATED"/>
    <property type="match status" value="1"/>
</dbReference>
<evidence type="ECO:0000256" key="1">
    <source>
        <dbReference type="ARBA" id="ARBA00001971"/>
    </source>
</evidence>
<dbReference type="InterPro" id="IPR001128">
    <property type="entry name" value="Cyt_P450"/>
</dbReference>
<organism evidence="16">
    <name type="scientific">Graphocephala atropunctata</name>
    <dbReference type="NCBI Taxonomy" id="36148"/>
    <lineage>
        <taxon>Eukaryota</taxon>
        <taxon>Metazoa</taxon>
        <taxon>Ecdysozoa</taxon>
        <taxon>Arthropoda</taxon>
        <taxon>Hexapoda</taxon>
        <taxon>Insecta</taxon>
        <taxon>Pterygota</taxon>
        <taxon>Neoptera</taxon>
        <taxon>Paraneoptera</taxon>
        <taxon>Hemiptera</taxon>
        <taxon>Auchenorrhyncha</taxon>
        <taxon>Membracoidea</taxon>
        <taxon>Cicadellidae</taxon>
        <taxon>Cicadellinae</taxon>
        <taxon>Cicadellini</taxon>
        <taxon>Graphocephala</taxon>
    </lineage>
</organism>
<protein>
    <recommendedName>
        <fullName evidence="17">Cytochrome P450</fullName>
    </recommendedName>
</protein>
<keyword evidence="11 14" id="KW-0503">Monooxygenase</keyword>
<keyword evidence="8" id="KW-0492">Microsome</keyword>
<evidence type="ECO:0000256" key="2">
    <source>
        <dbReference type="ARBA" id="ARBA00004174"/>
    </source>
</evidence>
<evidence type="ECO:0000256" key="14">
    <source>
        <dbReference type="RuleBase" id="RU000461"/>
    </source>
</evidence>
<dbReference type="PRINTS" id="PR00385">
    <property type="entry name" value="P450"/>
</dbReference>
<dbReference type="SUPFAM" id="SSF48264">
    <property type="entry name" value="Cytochrome P450"/>
    <property type="match status" value="1"/>
</dbReference>
<evidence type="ECO:0008006" key="17">
    <source>
        <dbReference type="Google" id="ProtNLM"/>
    </source>
</evidence>
<keyword evidence="15" id="KW-0812">Transmembrane</keyword>
<dbReference type="InterPro" id="IPR036396">
    <property type="entry name" value="Cyt_P450_sf"/>
</dbReference>
<dbReference type="PANTHER" id="PTHR24292">
    <property type="entry name" value="CYTOCHROME P450"/>
    <property type="match status" value="1"/>
</dbReference>